<dbReference type="HAMAP" id="MF_00336">
    <property type="entry name" value="BioD"/>
    <property type="match status" value="1"/>
</dbReference>
<comment type="catalytic activity">
    <reaction evidence="1">
        <text>(7R,8S)-7,8-diammoniononanoate + CO2 + ATP = (4R,5S)-dethiobiotin + ADP + phosphate + 3 H(+)</text>
        <dbReference type="Rhea" id="RHEA:15805"/>
        <dbReference type="ChEBI" id="CHEBI:15378"/>
        <dbReference type="ChEBI" id="CHEBI:16526"/>
        <dbReference type="ChEBI" id="CHEBI:30616"/>
        <dbReference type="ChEBI" id="CHEBI:43474"/>
        <dbReference type="ChEBI" id="CHEBI:149469"/>
        <dbReference type="ChEBI" id="CHEBI:149473"/>
        <dbReference type="ChEBI" id="CHEBI:456216"/>
        <dbReference type="EC" id="6.3.3.3"/>
    </reaction>
</comment>
<evidence type="ECO:0000313" key="3">
    <source>
        <dbReference type="Proteomes" id="UP001239215"/>
    </source>
</evidence>
<comment type="similarity">
    <text evidence="1">Belongs to the dethiobiotin synthetase family.</text>
</comment>
<keyword evidence="1" id="KW-0547">Nucleotide-binding</keyword>
<keyword evidence="1" id="KW-0479">Metal-binding</keyword>
<dbReference type="NCBIfam" id="TIGR00347">
    <property type="entry name" value="bioD"/>
    <property type="match status" value="1"/>
</dbReference>
<dbReference type="EC" id="6.3.3.3" evidence="1"/>
<feature type="binding site" evidence="1">
    <location>
        <begin position="114"/>
        <end position="117"/>
    </location>
    <ligand>
        <name>ATP</name>
        <dbReference type="ChEBI" id="CHEBI:30616"/>
    </ligand>
</feature>
<comment type="function">
    <text evidence="1">Catalyzes a mechanistically unusual reaction, the ATP-dependent insertion of CO2 between the N7 and N8 nitrogen atoms of 7,8-diaminopelargonic acid (DAPA, also called 7,8-diammoniononanoate) to form a ureido ring.</text>
</comment>
<feature type="binding site" evidence="1">
    <location>
        <position position="56"/>
    </location>
    <ligand>
        <name>Mg(2+)</name>
        <dbReference type="ChEBI" id="CHEBI:18420"/>
    </ligand>
</feature>
<dbReference type="GO" id="GO:0005829">
    <property type="term" value="C:cytosol"/>
    <property type="evidence" value="ECO:0007669"/>
    <property type="project" value="TreeGrafter"/>
</dbReference>
<sequence>MSTGRVVVVTGTSTGVGKTVVTAALAVVAAEHGSVTVVKPVQTGIGTVAAPGDEADADVVHRLTGCAVQEHTALADPLAPDTAARLRGVGIPRVAEHADRVRVLAAFEDTVVVEGAGGLLVRLDTEGGTLLDLAAELGDLDVDVVVVVAAGLGTLNHTELTVGALRARGIEPAGLVIGSWPAEPDLAERCNRDDLARVSGVPLLGCVPAGAGALDRDAFRAAAPGWLQPWIRAKGRASSSS</sequence>
<comment type="subcellular location">
    <subcellularLocation>
        <location evidence="1">Cytoplasm</location>
    </subcellularLocation>
</comment>
<dbReference type="AlphaFoldDB" id="A0AAJ1X141"/>
<dbReference type="InterPro" id="IPR004472">
    <property type="entry name" value="DTB_synth_BioD"/>
</dbReference>
<dbReference type="SUPFAM" id="SSF52540">
    <property type="entry name" value="P-loop containing nucleoside triphosphate hydrolases"/>
    <property type="match status" value="1"/>
</dbReference>
<dbReference type="GO" id="GO:0005524">
    <property type="term" value="F:ATP binding"/>
    <property type="evidence" value="ECO:0007669"/>
    <property type="project" value="UniProtKB-UniRule"/>
</dbReference>
<dbReference type="GO" id="GO:0004141">
    <property type="term" value="F:dethiobiotin synthase activity"/>
    <property type="evidence" value="ECO:0007669"/>
    <property type="project" value="UniProtKB-UniRule"/>
</dbReference>
<feature type="binding site" evidence="1">
    <location>
        <position position="43"/>
    </location>
    <ligand>
        <name>substrate</name>
    </ligand>
</feature>
<comment type="pathway">
    <text evidence="1">Cofactor biosynthesis; biotin biosynthesis; biotin from 7,8-diaminononanoate: step 1/2.</text>
</comment>
<keyword evidence="1" id="KW-0460">Magnesium</keyword>
<feature type="binding site" evidence="1">
    <location>
        <position position="114"/>
    </location>
    <ligand>
        <name>Mg(2+)</name>
        <dbReference type="ChEBI" id="CHEBI:18420"/>
    </ligand>
</feature>
<dbReference type="PANTHER" id="PTHR43210:SF5">
    <property type="entry name" value="DETHIOBIOTIN SYNTHETASE"/>
    <property type="match status" value="1"/>
</dbReference>
<name>A0AAJ1X141_9ACTN</name>
<dbReference type="PANTHER" id="PTHR43210">
    <property type="entry name" value="DETHIOBIOTIN SYNTHETASE"/>
    <property type="match status" value="1"/>
</dbReference>
<accession>A0AAJ1X141</accession>
<dbReference type="Proteomes" id="UP001239215">
    <property type="component" value="Unassembled WGS sequence"/>
</dbReference>
<dbReference type="Gene3D" id="3.40.50.300">
    <property type="entry name" value="P-loop containing nucleotide triphosphate hydrolases"/>
    <property type="match status" value="1"/>
</dbReference>
<comment type="cofactor">
    <cofactor evidence="1">
        <name>Mg(2+)</name>
        <dbReference type="ChEBI" id="CHEBI:18420"/>
    </cofactor>
</comment>
<dbReference type="PIRSF" id="PIRSF006755">
    <property type="entry name" value="DTB_synth"/>
    <property type="match status" value="1"/>
</dbReference>
<comment type="subunit">
    <text evidence="1">Homodimer.</text>
</comment>
<reference evidence="2" key="1">
    <citation type="submission" date="2023-07" db="EMBL/GenBank/DDBJ databases">
        <title>Functional and genomic diversity of the sorghum phyllosphere microbiome.</title>
        <authorList>
            <person name="Shade A."/>
        </authorList>
    </citation>
    <scope>NUCLEOTIDE SEQUENCE</scope>
    <source>
        <strain evidence="2">SORGH_AS_1067</strain>
    </source>
</reference>
<feature type="binding site" evidence="1">
    <location>
        <position position="56"/>
    </location>
    <ligand>
        <name>ATP</name>
        <dbReference type="ChEBI" id="CHEBI:30616"/>
    </ligand>
</feature>
<dbReference type="InterPro" id="IPR027417">
    <property type="entry name" value="P-loop_NTPase"/>
</dbReference>
<protein>
    <recommendedName>
        <fullName evidence="1">ATP-dependent dethiobiotin synthetase BioD</fullName>
        <ecNumber evidence="1">6.3.3.3</ecNumber>
    </recommendedName>
    <alternativeName>
        <fullName evidence="1">DTB synthetase</fullName>
        <shortName evidence="1">DTBS</shortName>
    </alternativeName>
    <alternativeName>
        <fullName evidence="1">Dethiobiotin synthase</fullName>
    </alternativeName>
</protein>
<gene>
    <name evidence="1" type="primary">bioD</name>
    <name evidence="2" type="ORF">QE405_002487</name>
</gene>
<feature type="binding site" evidence="1">
    <location>
        <begin position="178"/>
        <end position="179"/>
    </location>
    <ligand>
        <name>ATP</name>
        <dbReference type="ChEBI" id="CHEBI:30616"/>
    </ligand>
</feature>
<keyword evidence="1" id="KW-0093">Biotin biosynthesis</keyword>
<dbReference type="CDD" id="cd03109">
    <property type="entry name" value="DTBS"/>
    <property type="match status" value="1"/>
</dbReference>
<organism evidence="2 3">
    <name type="scientific">Nocardioides zeae</name>
    <dbReference type="NCBI Taxonomy" id="1457234"/>
    <lineage>
        <taxon>Bacteria</taxon>
        <taxon>Bacillati</taxon>
        <taxon>Actinomycetota</taxon>
        <taxon>Actinomycetes</taxon>
        <taxon>Propionibacteriales</taxon>
        <taxon>Nocardioidaceae</taxon>
        <taxon>Nocardioides</taxon>
    </lineage>
</organism>
<keyword evidence="1 2" id="KW-0436">Ligase</keyword>
<evidence type="ECO:0000313" key="2">
    <source>
        <dbReference type="EMBL" id="MDQ1105203.1"/>
    </source>
</evidence>
<evidence type="ECO:0000256" key="1">
    <source>
        <dbReference type="HAMAP-Rule" id="MF_00336"/>
    </source>
</evidence>
<proteinExistence type="inferred from homology"/>
<dbReference type="Pfam" id="PF13500">
    <property type="entry name" value="AAA_26"/>
    <property type="match status" value="1"/>
</dbReference>
<feature type="binding site" evidence="1">
    <location>
        <position position="19"/>
    </location>
    <ligand>
        <name>Mg(2+)</name>
        <dbReference type="ChEBI" id="CHEBI:18420"/>
    </ligand>
</feature>
<comment type="caution">
    <text evidence="2">The sequence shown here is derived from an EMBL/GenBank/DDBJ whole genome shotgun (WGS) entry which is preliminary data.</text>
</comment>
<comment type="caution">
    <text evidence="1">Lacks conserved residue(s) required for the propagation of feature annotation.</text>
</comment>
<dbReference type="EMBL" id="JAUTAN010000001">
    <property type="protein sequence ID" value="MDQ1105203.1"/>
    <property type="molecule type" value="Genomic_DNA"/>
</dbReference>
<dbReference type="GO" id="GO:0000287">
    <property type="term" value="F:magnesium ion binding"/>
    <property type="evidence" value="ECO:0007669"/>
    <property type="project" value="UniProtKB-UniRule"/>
</dbReference>
<keyword evidence="1" id="KW-0067">ATP-binding</keyword>
<feature type="active site" evidence="1">
    <location>
        <position position="39"/>
    </location>
</feature>
<keyword evidence="1" id="KW-0963">Cytoplasm</keyword>
<feature type="binding site" evidence="1">
    <location>
        <begin position="15"/>
        <end position="20"/>
    </location>
    <ligand>
        <name>ATP</name>
        <dbReference type="ChEBI" id="CHEBI:30616"/>
    </ligand>
</feature>
<dbReference type="GO" id="GO:0009102">
    <property type="term" value="P:biotin biosynthetic process"/>
    <property type="evidence" value="ECO:0007669"/>
    <property type="project" value="UniProtKB-UniRule"/>
</dbReference>